<dbReference type="EMBL" id="FOVP01000008">
    <property type="protein sequence ID" value="SFN75737.1"/>
    <property type="molecule type" value="Genomic_DNA"/>
</dbReference>
<name>A0A1I5BM39_9RHOB</name>
<proteinExistence type="predicted"/>
<dbReference type="Proteomes" id="UP000198599">
    <property type="component" value="Unassembled WGS sequence"/>
</dbReference>
<organism evidence="2 3">
    <name type="scientific">Roseovarius lutimaris</name>
    <dbReference type="NCBI Taxonomy" id="1005928"/>
    <lineage>
        <taxon>Bacteria</taxon>
        <taxon>Pseudomonadati</taxon>
        <taxon>Pseudomonadota</taxon>
        <taxon>Alphaproteobacteria</taxon>
        <taxon>Rhodobacterales</taxon>
        <taxon>Roseobacteraceae</taxon>
        <taxon>Roseovarius</taxon>
    </lineage>
</organism>
<feature type="signal peptide" evidence="1">
    <location>
        <begin position="1"/>
        <end position="19"/>
    </location>
</feature>
<keyword evidence="3" id="KW-1185">Reference proteome</keyword>
<dbReference type="STRING" id="1005928.SAMN04487859_10889"/>
<dbReference type="AlphaFoldDB" id="A0A1I5BM39"/>
<keyword evidence="1" id="KW-0732">Signal</keyword>
<dbReference type="SUPFAM" id="SSF69635">
    <property type="entry name" value="Type III secretory system chaperone-like"/>
    <property type="match status" value="1"/>
</dbReference>
<dbReference type="Gene3D" id="3.30.1460.10">
    <property type="match status" value="1"/>
</dbReference>
<dbReference type="RefSeq" id="WP_245736267.1">
    <property type="nucleotide sequence ID" value="NZ_FOVP01000008.1"/>
</dbReference>
<reference evidence="3" key="1">
    <citation type="submission" date="2016-10" db="EMBL/GenBank/DDBJ databases">
        <authorList>
            <person name="Varghese N."/>
            <person name="Submissions S."/>
        </authorList>
    </citation>
    <scope>NUCLEOTIDE SEQUENCE [LARGE SCALE GENOMIC DNA]</scope>
    <source>
        <strain evidence="3">DSM 28463</strain>
    </source>
</reference>
<feature type="chain" id="PRO_5011785290" evidence="1">
    <location>
        <begin position="20"/>
        <end position="189"/>
    </location>
</feature>
<accession>A0A1I5BM39</accession>
<sequence length="189" mass="20564">MIRFLLAASLALGALSATAQETAPDAEPDAVTPDETYGEAPMTLARLDEIIRALDPEAQTNGRAWQLIINDVQVMIITDESADRMRAITPVRKIEEMSQEDITRVLQANFDSALDARYAIAKDVLWSAFIHPLKALEKDEFISGLGQVVNLAQSYGTLYSGGALQYGGGDSGALQRQLIDDLLKKGQEI</sequence>
<evidence type="ECO:0000313" key="2">
    <source>
        <dbReference type="EMBL" id="SFN75737.1"/>
    </source>
</evidence>
<protein>
    <submittedName>
        <fullName evidence="2">Uncharacterized protein</fullName>
    </submittedName>
</protein>
<evidence type="ECO:0000256" key="1">
    <source>
        <dbReference type="SAM" id="SignalP"/>
    </source>
</evidence>
<evidence type="ECO:0000313" key="3">
    <source>
        <dbReference type="Proteomes" id="UP000198599"/>
    </source>
</evidence>
<gene>
    <name evidence="2" type="ORF">SAMN04487859_10889</name>
</gene>